<evidence type="ECO:0000256" key="6">
    <source>
        <dbReference type="ARBA" id="ARBA00022723"/>
    </source>
</evidence>
<proteinExistence type="inferred from homology"/>
<dbReference type="InterPro" id="IPR001952">
    <property type="entry name" value="Alkaline_phosphatase"/>
</dbReference>
<keyword evidence="7 16" id="KW-0378">Hydrolase</keyword>
<organism evidence="19">
    <name type="scientific">Zeugodacus cucurbitae</name>
    <name type="common">Melon fruit fly</name>
    <name type="synonym">Bactrocera cucurbitae</name>
    <dbReference type="NCBI Taxonomy" id="28588"/>
    <lineage>
        <taxon>Eukaryota</taxon>
        <taxon>Metazoa</taxon>
        <taxon>Ecdysozoa</taxon>
        <taxon>Arthropoda</taxon>
        <taxon>Hexapoda</taxon>
        <taxon>Insecta</taxon>
        <taxon>Pterygota</taxon>
        <taxon>Neoptera</taxon>
        <taxon>Endopterygota</taxon>
        <taxon>Diptera</taxon>
        <taxon>Brachycera</taxon>
        <taxon>Muscomorpha</taxon>
        <taxon>Tephritoidea</taxon>
        <taxon>Tephritidae</taxon>
        <taxon>Zeugodacus</taxon>
        <taxon>Zeugodacus</taxon>
    </lineage>
</organism>
<dbReference type="GO" id="GO:0046872">
    <property type="term" value="F:metal ion binding"/>
    <property type="evidence" value="ECO:0007669"/>
    <property type="project" value="UniProtKB-KW"/>
</dbReference>
<feature type="signal peptide" evidence="18">
    <location>
        <begin position="1"/>
        <end position="21"/>
    </location>
</feature>
<evidence type="ECO:0000256" key="9">
    <source>
        <dbReference type="ARBA" id="ARBA00022842"/>
    </source>
</evidence>
<evidence type="ECO:0000313" key="19">
    <source>
        <dbReference type="EMBL" id="JAC98230.1"/>
    </source>
</evidence>
<keyword evidence="5" id="KW-0336">GPI-anchor</keyword>
<dbReference type="AlphaFoldDB" id="A0A0A1WHU6"/>
<keyword evidence="18" id="KW-0732">Signal</keyword>
<comment type="cofactor">
    <cofactor evidence="14">
        <name>Mg(2+)</name>
        <dbReference type="ChEBI" id="CHEBI:18420"/>
    </cofactor>
    <text evidence="14">Binds 1 Mg(2+) ion.</text>
</comment>
<dbReference type="EMBL" id="GBXI01016061">
    <property type="protein sequence ID" value="JAC98230.1"/>
    <property type="molecule type" value="Transcribed_RNA"/>
</dbReference>
<evidence type="ECO:0000256" key="7">
    <source>
        <dbReference type="ARBA" id="ARBA00022801"/>
    </source>
</evidence>
<evidence type="ECO:0000256" key="17">
    <source>
        <dbReference type="SAM" id="MobiDB-lite"/>
    </source>
</evidence>
<dbReference type="FunFam" id="3.40.720.10:FF:000008">
    <property type="entry name" value="Alkaline phosphatase"/>
    <property type="match status" value="1"/>
</dbReference>
<dbReference type="PRINTS" id="PR00113">
    <property type="entry name" value="ALKPHPHTASE"/>
</dbReference>
<feature type="binding site" evidence="14">
    <location>
        <position position="362"/>
    </location>
    <ligand>
        <name>Zn(2+)</name>
        <dbReference type="ChEBI" id="CHEBI:29105"/>
        <label>2</label>
    </ligand>
</feature>
<dbReference type="EC" id="3.1.3.1" evidence="3 16"/>
<keyword evidence="8 14" id="KW-0862">Zinc</keyword>
<dbReference type="PROSITE" id="PS00123">
    <property type="entry name" value="ALKALINE_PHOSPHATASE"/>
    <property type="match status" value="1"/>
</dbReference>
<feature type="binding site" evidence="14">
    <location>
        <position position="189"/>
    </location>
    <ligand>
        <name>Mg(2+)</name>
        <dbReference type="ChEBI" id="CHEBI:18420"/>
    </ligand>
</feature>
<accession>A0A0A1WHU6</accession>
<feature type="binding site" evidence="14">
    <location>
        <position position="80"/>
    </location>
    <ligand>
        <name>Zn(2+)</name>
        <dbReference type="ChEBI" id="CHEBI:29105"/>
        <label>2</label>
    </ligand>
</feature>
<dbReference type="InterPro" id="IPR018299">
    <property type="entry name" value="Alkaline_phosphatase_AS"/>
</dbReference>
<feature type="active site" description="Phosphoserine intermediate" evidence="13">
    <location>
        <position position="124"/>
    </location>
</feature>
<dbReference type="PANTHER" id="PTHR11596">
    <property type="entry name" value="ALKALINE PHOSPHATASE"/>
    <property type="match status" value="1"/>
</dbReference>
<name>A0A0A1WHU6_ZEUCU</name>
<comment type="subcellular location">
    <subcellularLocation>
        <location evidence="1">Cell membrane</location>
        <topology evidence="1">Lipid-anchor</topology>
        <topology evidence="1">GPI-anchor</topology>
    </subcellularLocation>
</comment>
<dbReference type="SMART" id="SM00098">
    <property type="entry name" value="alkPPc"/>
    <property type="match status" value="1"/>
</dbReference>
<evidence type="ECO:0000256" key="1">
    <source>
        <dbReference type="ARBA" id="ARBA00004609"/>
    </source>
</evidence>
<feature type="chain" id="PRO_5001993837" description="Alkaline phosphatase" evidence="18">
    <location>
        <begin position="22"/>
        <end position="546"/>
    </location>
</feature>
<dbReference type="InterPro" id="IPR017850">
    <property type="entry name" value="Alkaline_phosphatase_core_sf"/>
</dbReference>
<comment type="similarity">
    <text evidence="2 15">Belongs to the alkaline phosphatase family.</text>
</comment>
<comment type="cofactor">
    <cofactor evidence="14">
        <name>Zn(2+)</name>
        <dbReference type="ChEBI" id="CHEBI:29105"/>
    </cofactor>
    <text evidence="14">Binds 2 Zn(2+) ions.</text>
</comment>
<dbReference type="GO" id="GO:0098552">
    <property type="term" value="C:side of membrane"/>
    <property type="evidence" value="ECO:0007669"/>
    <property type="project" value="UniProtKB-KW"/>
</dbReference>
<keyword evidence="10" id="KW-0472">Membrane</keyword>
<evidence type="ECO:0000256" key="4">
    <source>
        <dbReference type="ARBA" id="ARBA00022475"/>
    </source>
</evidence>
<dbReference type="CDD" id="cd16012">
    <property type="entry name" value="ALP"/>
    <property type="match status" value="1"/>
</dbReference>
<reference evidence="19" key="2">
    <citation type="journal article" date="2015" name="Gigascience">
        <title>Reconstructing a comprehensive transcriptome assembly of a white-pupal translocated strain of the pest fruit fly Bactrocera cucurbitae.</title>
        <authorList>
            <person name="Sim S.B."/>
            <person name="Calla B."/>
            <person name="Hall B."/>
            <person name="DeRego T."/>
            <person name="Geib S.M."/>
        </authorList>
    </citation>
    <scope>NUCLEOTIDE SEQUENCE</scope>
</reference>
<evidence type="ECO:0000256" key="15">
    <source>
        <dbReference type="RuleBase" id="RU003946"/>
    </source>
</evidence>
<feature type="binding site" evidence="14">
    <location>
        <position position="187"/>
    </location>
    <ligand>
        <name>Mg(2+)</name>
        <dbReference type="ChEBI" id="CHEBI:18420"/>
    </ligand>
</feature>
<protein>
    <recommendedName>
        <fullName evidence="3 16">Alkaline phosphatase</fullName>
        <ecNumber evidence="3 16">3.1.3.1</ecNumber>
    </recommendedName>
</protein>
<feature type="binding site" evidence="14">
    <location>
        <position position="358"/>
    </location>
    <ligand>
        <name>Zn(2+)</name>
        <dbReference type="ChEBI" id="CHEBI:29105"/>
        <label>2</label>
    </ligand>
</feature>
<dbReference type="GO" id="GO:0004035">
    <property type="term" value="F:alkaline phosphatase activity"/>
    <property type="evidence" value="ECO:0007669"/>
    <property type="project" value="UniProtKB-EC"/>
</dbReference>
<dbReference type="SUPFAM" id="SSF53649">
    <property type="entry name" value="Alkaline phosphatase-like"/>
    <property type="match status" value="1"/>
</dbReference>
<evidence type="ECO:0000256" key="18">
    <source>
        <dbReference type="SAM" id="SignalP"/>
    </source>
</evidence>
<feature type="binding site" evidence="14">
    <location>
        <position position="80"/>
    </location>
    <ligand>
        <name>Mg(2+)</name>
        <dbReference type="ChEBI" id="CHEBI:18420"/>
    </ligand>
</feature>
<evidence type="ECO:0000256" key="2">
    <source>
        <dbReference type="ARBA" id="ARBA00005984"/>
    </source>
</evidence>
<dbReference type="PANTHER" id="PTHR11596:SF91">
    <property type="entry name" value="ALKALINE PHOSPHATASE-RELATED"/>
    <property type="match status" value="1"/>
</dbReference>
<evidence type="ECO:0000256" key="13">
    <source>
        <dbReference type="PIRSR" id="PIRSR601952-1"/>
    </source>
</evidence>
<feature type="binding site" evidence="14">
    <location>
        <position position="400"/>
    </location>
    <ligand>
        <name>Zn(2+)</name>
        <dbReference type="ChEBI" id="CHEBI:29105"/>
        <label>2</label>
    </ligand>
</feature>
<feature type="binding site" evidence="14">
    <location>
        <position position="399"/>
    </location>
    <ligand>
        <name>Zn(2+)</name>
        <dbReference type="ChEBI" id="CHEBI:29105"/>
        <label>2</label>
    </ligand>
</feature>
<comment type="catalytic activity">
    <reaction evidence="16">
        <text>a phosphate monoester + H2O = an alcohol + phosphate</text>
        <dbReference type="Rhea" id="RHEA:15017"/>
        <dbReference type="ChEBI" id="CHEBI:15377"/>
        <dbReference type="ChEBI" id="CHEBI:30879"/>
        <dbReference type="ChEBI" id="CHEBI:43474"/>
        <dbReference type="ChEBI" id="CHEBI:67140"/>
        <dbReference type="EC" id="3.1.3.1"/>
    </reaction>
</comment>
<feature type="binding site" evidence="14">
    <location>
        <position position="477"/>
    </location>
    <ligand>
        <name>Zn(2+)</name>
        <dbReference type="ChEBI" id="CHEBI:29105"/>
        <label>2</label>
    </ligand>
</feature>
<keyword evidence="4" id="KW-1003">Cell membrane</keyword>
<evidence type="ECO:0000256" key="16">
    <source>
        <dbReference type="RuleBase" id="RU003947"/>
    </source>
</evidence>
<evidence type="ECO:0000256" key="12">
    <source>
        <dbReference type="ARBA" id="ARBA00023288"/>
    </source>
</evidence>
<reference evidence="19" key="1">
    <citation type="submission" date="2014-11" db="EMBL/GenBank/DDBJ databases">
        <authorList>
            <person name="Geib S."/>
        </authorList>
    </citation>
    <scope>NUCLEOTIDE SEQUENCE</scope>
</reference>
<sequence length="546" mass="59868">MCNLRCFLLCLLACLASVTNADEYHPRVLTPRLVKSAGATEEKTAEYWVDKAQSIIADKLEQTSELNTNRAKNIILFLGDGMSVHTITATRVFLGDSSEQVSFEQFPYTGLSKTYSVDKRVPDSACTATAYLSGVKANYGTIGVTAEVPKNDCEAGIDSRTHTESIAKWAQDAGKWAGLVTTAHVTHASPAGVYAHTANRAWETDAKIKDSGCESGAGHNVDIATQLLEWPVGKNLRVIMGGGRRNFIDQQDLDEEGIEGRRSDGRNLTEEWLADKHEQCARASYVWNKEGLQNVDLDKTEYLLGLFSSSHCPYHGDLEREGLTDKVPSLSEMTEAAIQLLSKNKKGYFLFVEGARIDMAHHSSRAHLSLEDTAEFARAIDLARKMTDEEDTLIVVTSDHSHTMTINGYPTRGSDIFGLAPITADDNLPYTILSYANGPGYSKTYSKKSGRRDLSKADLDDPKYRYMATVPLDSETHGGDDVGVFASGPYAHYFSGNYEQTNIPALMAYAADIGPFAKSAIGVNEVSDDIETTTENESTTESEEER</sequence>
<feature type="region of interest" description="Disordered" evidence="17">
    <location>
        <begin position="527"/>
        <end position="546"/>
    </location>
</feature>
<evidence type="ECO:0000256" key="14">
    <source>
        <dbReference type="PIRSR" id="PIRSR601952-2"/>
    </source>
</evidence>
<keyword evidence="11" id="KW-0325">Glycoprotein</keyword>
<keyword evidence="12" id="KW-0449">Lipoprotein</keyword>
<evidence type="ECO:0000256" key="11">
    <source>
        <dbReference type="ARBA" id="ARBA00023180"/>
    </source>
</evidence>
<keyword evidence="6 14" id="KW-0479">Metal-binding</keyword>
<evidence type="ECO:0000256" key="3">
    <source>
        <dbReference type="ARBA" id="ARBA00012647"/>
    </source>
</evidence>
<evidence type="ECO:0000256" key="8">
    <source>
        <dbReference type="ARBA" id="ARBA00022833"/>
    </source>
</evidence>
<feature type="binding site" evidence="14">
    <location>
        <position position="353"/>
    </location>
    <ligand>
        <name>Zn(2+)</name>
        <dbReference type="ChEBI" id="CHEBI:29105"/>
        <label>1</label>
    </ligand>
</feature>
<dbReference type="Gene3D" id="3.40.720.10">
    <property type="entry name" value="Alkaline Phosphatase, subunit A"/>
    <property type="match status" value="1"/>
</dbReference>
<dbReference type="Pfam" id="PF00245">
    <property type="entry name" value="Alk_phosphatase"/>
    <property type="match status" value="1"/>
</dbReference>
<dbReference type="GO" id="GO:0005886">
    <property type="term" value="C:plasma membrane"/>
    <property type="evidence" value="ECO:0007669"/>
    <property type="project" value="UniProtKB-SubCell"/>
</dbReference>
<evidence type="ECO:0000256" key="10">
    <source>
        <dbReference type="ARBA" id="ARBA00023136"/>
    </source>
</evidence>
<gene>
    <name evidence="19" type="primary">Alp-m_2</name>
    <name evidence="19" type="ORF">g.16779</name>
</gene>
<keyword evidence="9 14" id="KW-0460">Magnesium</keyword>
<evidence type="ECO:0000256" key="5">
    <source>
        <dbReference type="ARBA" id="ARBA00022622"/>
    </source>
</evidence>